<keyword evidence="9 11" id="KW-0472">Membrane</keyword>
<gene>
    <name evidence="14" type="ORF">H9650_14765</name>
</gene>
<comment type="caution">
    <text evidence="14">The sequence shown here is derived from an EMBL/GenBank/DDBJ whole genome shotgun (WGS) entry which is preliminary data.</text>
</comment>
<feature type="transmembrane region" description="Helical" evidence="11">
    <location>
        <begin position="324"/>
        <end position="346"/>
    </location>
</feature>
<comment type="subunit">
    <text evidence="3">The complex is composed of two ATP-binding proteins (HrtA), two transmembrane proteins (HrtB) and a solute-binding protein.</text>
</comment>
<keyword evidence="6" id="KW-1003">Cell membrane</keyword>
<organism evidence="14 15">
    <name type="scientific">Psychrobacillus faecigallinarum</name>
    <dbReference type="NCBI Taxonomy" id="2762235"/>
    <lineage>
        <taxon>Bacteria</taxon>
        <taxon>Bacillati</taxon>
        <taxon>Bacillota</taxon>
        <taxon>Bacilli</taxon>
        <taxon>Bacillales</taxon>
        <taxon>Bacillaceae</taxon>
        <taxon>Psychrobacillus</taxon>
    </lineage>
</organism>
<evidence type="ECO:0000256" key="2">
    <source>
        <dbReference type="ARBA" id="ARBA00008697"/>
    </source>
</evidence>
<evidence type="ECO:0000313" key="14">
    <source>
        <dbReference type="EMBL" id="MBD7945386.1"/>
    </source>
</evidence>
<evidence type="ECO:0000256" key="10">
    <source>
        <dbReference type="ARBA" id="ARBA00024973"/>
    </source>
</evidence>
<comment type="function">
    <text evidence="10">Part of the ABC transporter complex hrt involved in hemin import. Responsible for the translocation of the substrate across the membrane.</text>
</comment>
<evidence type="ECO:0000256" key="4">
    <source>
        <dbReference type="ARBA" id="ARBA00016962"/>
    </source>
</evidence>
<dbReference type="InterPro" id="IPR025857">
    <property type="entry name" value="MacB_PCD"/>
</dbReference>
<dbReference type="Pfam" id="PF02687">
    <property type="entry name" value="FtsX"/>
    <property type="match status" value="1"/>
</dbReference>
<sequence length="356" mass="38591">MFLAWNEIKKNKLRFFLIVGVLMLVAYLVFFLSGLATGLANLNREAVDKWNATAIVLTEESDKSLPQSFISTEELDNIEAKDKAILGQISAIATNGDTKQNVSIFGIDKEEFLMPSVSEGEEFSSENEVVASDNLKDEGFKIGDELELSSSDETLTIVGFTESSRFNGAPVLYGELATFHKVKFGEAAEANEDKINGVVVSDDSLSSIETSNKDLQVTEIENFIENLPGYTEQSLTLNFMIYFLFGISSVIVAIFLYVLTVQKISMFGVMKAQGISNGYLSVSVIAQTFLLAFIGVLVGFGLTILTGQFLPSAVPVSFDLTTMLIYGAVLIVVAILGAVFSVLTIVKIDPLKAIGG</sequence>
<evidence type="ECO:0000313" key="15">
    <source>
        <dbReference type="Proteomes" id="UP000640786"/>
    </source>
</evidence>
<evidence type="ECO:0000256" key="11">
    <source>
        <dbReference type="SAM" id="Phobius"/>
    </source>
</evidence>
<evidence type="ECO:0000256" key="7">
    <source>
        <dbReference type="ARBA" id="ARBA00022692"/>
    </source>
</evidence>
<evidence type="ECO:0000256" key="9">
    <source>
        <dbReference type="ARBA" id="ARBA00023136"/>
    </source>
</evidence>
<evidence type="ECO:0000256" key="5">
    <source>
        <dbReference type="ARBA" id="ARBA00022448"/>
    </source>
</evidence>
<feature type="transmembrane region" description="Helical" evidence="11">
    <location>
        <begin position="279"/>
        <end position="304"/>
    </location>
</feature>
<dbReference type="PANTHER" id="PTHR43738:SF1">
    <property type="entry name" value="HEMIN TRANSPORT SYSTEM PERMEASE PROTEIN HRTB-RELATED"/>
    <property type="match status" value="1"/>
</dbReference>
<evidence type="ECO:0000256" key="6">
    <source>
        <dbReference type="ARBA" id="ARBA00022475"/>
    </source>
</evidence>
<keyword evidence="7 11" id="KW-0812">Transmembrane</keyword>
<evidence type="ECO:0000256" key="8">
    <source>
        <dbReference type="ARBA" id="ARBA00022989"/>
    </source>
</evidence>
<evidence type="ECO:0000256" key="3">
    <source>
        <dbReference type="ARBA" id="ARBA00011131"/>
    </source>
</evidence>
<evidence type="ECO:0000259" key="12">
    <source>
        <dbReference type="Pfam" id="PF02687"/>
    </source>
</evidence>
<keyword evidence="5" id="KW-0813">Transport</keyword>
<comment type="similarity">
    <text evidence="2">Belongs to the ABC-4 integral membrane protein family. HrtB subfamily.</text>
</comment>
<dbReference type="RefSeq" id="WP_151112274.1">
    <property type="nucleotide sequence ID" value="NZ_JACSQO010000008.1"/>
</dbReference>
<feature type="domain" description="MacB-like periplasmic core" evidence="13">
    <location>
        <begin position="19"/>
        <end position="183"/>
    </location>
</feature>
<reference evidence="14 15" key="1">
    <citation type="submission" date="2020-08" db="EMBL/GenBank/DDBJ databases">
        <title>A Genomic Blueprint of the Chicken Gut Microbiome.</title>
        <authorList>
            <person name="Gilroy R."/>
            <person name="Ravi A."/>
            <person name="Getino M."/>
            <person name="Pursley I."/>
            <person name="Horton D.L."/>
            <person name="Alikhan N.-F."/>
            <person name="Baker D."/>
            <person name="Gharbi K."/>
            <person name="Hall N."/>
            <person name="Watson M."/>
            <person name="Adriaenssens E.M."/>
            <person name="Foster-Nyarko E."/>
            <person name="Jarju S."/>
            <person name="Secka A."/>
            <person name="Antonio M."/>
            <person name="Oren A."/>
            <person name="Chaudhuri R."/>
            <person name="La Ragione R.M."/>
            <person name="Hildebrand F."/>
            <person name="Pallen M.J."/>
        </authorList>
    </citation>
    <scope>NUCLEOTIDE SEQUENCE [LARGE SCALE GENOMIC DNA]</scope>
    <source>
        <strain evidence="14 15">Sa2BUA9</strain>
    </source>
</reference>
<evidence type="ECO:0000256" key="1">
    <source>
        <dbReference type="ARBA" id="ARBA00004651"/>
    </source>
</evidence>
<name>A0ABR8RC69_9BACI</name>
<keyword evidence="8 11" id="KW-1133">Transmembrane helix</keyword>
<feature type="transmembrane region" description="Helical" evidence="11">
    <location>
        <begin position="239"/>
        <end position="259"/>
    </location>
</feature>
<accession>A0ABR8RC69</accession>
<comment type="subcellular location">
    <subcellularLocation>
        <location evidence="1">Cell membrane</location>
        <topology evidence="1">Multi-pass membrane protein</topology>
    </subcellularLocation>
</comment>
<dbReference type="PANTHER" id="PTHR43738">
    <property type="entry name" value="ABC TRANSPORTER, MEMBRANE PROTEIN"/>
    <property type="match status" value="1"/>
</dbReference>
<dbReference type="Pfam" id="PF12704">
    <property type="entry name" value="MacB_PCD"/>
    <property type="match status" value="1"/>
</dbReference>
<keyword evidence="15" id="KW-1185">Reference proteome</keyword>
<evidence type="ECO:0000259" key="13">
    <source>
        <dbReference type="Pfam" id="PF12704"/>
    </source>
</evidence>
<dbReference type="InterPro" id="IPR051125">
    <property type="entry name" value="ABC-4/HrtB_transporter"/>
</dbReference>
<dbReference type="Proteomes" id="UP000640786">
    <property type="component" value="Unassembled WGS sequence"/>
</dbReference>
<feature type="transmembrane region" description="Helical" evidence="11">
    <location>
        <begin position="15"/>
        <end position="36"/>
    </location>
</feature>
<protein>
    <recommendedName>
        <fullName evidence="4">Putative hemin transport system permease protein HrtB</fullName>
    </recommendedName>
</protein>
<proteinExistence type="inferred from homology"/>
<dbReference type="EMBL" id="JACSQO010000008">
    <property type="protein sequence ID" value="MBD7945386.1"/>
    <property type="molecule type" value="Genomic_DNA"/>
</dbReference>
<dbReference type="InterPro" id="IPR003838">
    <property type="entry name" value="ABC3_permease_C"/>
</dbReference>
<feature type="domain" description="ABC3 transporter permease C-terminal" evidence="12">
    <location>
        <begin position="238"/>
        <end position="350"/>
    </location>
</feature>